<dbReference type="SUPFAM" id="SSF55545">
    <property type="entry name" value="beta-N-acetylhexosaminidase-like domain"/>
    <property type="match status" value="1"/>
</dbReference>
<dbReference type="PATRIC" id="fig|1432052.3.peg.1667"/>
<reference evidence="2 3" key="1">
    <citation type="submission" date="2016-07" db="EMBL/GenBank/DDBJ databases">
        <title>Characterization of isolates of Eisenbergiella tayi derived from blood cultures, using whole genome sequencing.</title>
        <authorList>
            <person name="Burdz T."/>
            <person name="Wiebe D."/>
            <person name="Huynh C."/>
            <person name="Bernard K."/>
        </authorList>
    </citation>
    <scope>NUCLEOTIDE SEQUENCE [LARGE SCALE GENOMIC DNA]</scope>
    <source>
        <strain evidence="2 3">NML 120489</strain>
    </source>
</reference>
<dbReference type="InterPro" id="IPR029018">
    <property type="entry name" value="Hex-like_dom2"/>
</dbReference>
<dbReference type="Gene3D" id="3.20.20.520">
    <property type="entry name" value="Glycosyl hydrolase family 115"/>
    <property type="match status" value="1"/>
</dbReference>
<dbReference type="InterPro" id="IPR042301">
    <property type="entry name" value="GH115_sf"/>
</dbReference>
<evidence type="ECO:0008006" key="4">
    <source>
        <dbReference type="Google" id="ProtNLM"/>
    </source>
</evidence>
<dbReference type="PANTHER" id="PTHR37842:SF2">
    <property type="entry name" value="GYLCOSYL HYDROLASE 115 C-TERMINAL DOMAIN-CONTAINING PROTEIN"/>
    <property type="match status" value="1"/>
</dbReference>
<proteinExistence type="predicted"/>
<dbReference type="PANTHER" id="PTHR37842">
    <property type="match status" value="1"/>
</dbReference>
<dbReference type="EMBL" id="MCGI01000001">
    <property type="protein sequence ID" value="ODM13806.1"/>
    <property type="molecule type" value="Genomic_DNA"/>
</dbReference>
<evidence type="ECO:0000313" key="2">
    <source>
        <dbReference type="EMBL" id="ODM13806.1"/>
    </source>
</evidence>
<sequence>MHKDLFLLTRDVVIKTEMENEPIRRAVSRFYRDLEMVLDPEDKNMRKNSNGTLFLKKGVLPAEEYHILVESNEKVTITASEELGFIYALLYISEHCLGILPFWFWNDQKFEKRQEIVLPFEEYKSGKKPVAYRGWFINDEVLISCWNAGKSAEYPWEMAFEALLRCGGNTVIPGTDSNSKKYAGLAGDMGLWITQHHAEPLGAEMFLRAYPDKNPSFREYPDLFRGLWEEGIKRQQKHKIIWNLGFRGQGDAPFWENDPQYDTPQKRGKLISSIMKEQYDLVRKYVPDPVFGTNLYGETMELYQQGYIELPGNVIMIWADNGYGKMVSRRQGNHNPRVTALPGEGLRDRRHGVYYHVSFYDLQAANVLTMLPNSMEFVEKELQHAYSCGITTLWLVNCSNIKPHVYPLDFAAALWNCLETDSEKHLEQYIQKYYGNNFSEEMKGCFTGYFKAALPYGEKEDEHAGEQFYNYVTRVLLHQWMKDGGNKVCDELIWCGPADTFPAQLRWFVAKCEDGYPGFKRLLDGCSSLAEELPDDSGRLWKDSLLLQVKIHTYCLEGVLHFGKGYSAYEKSDYLKAFYEIGMAADCFSLAAEAMEERCHDKWKGFYSNDCQTDVKETAYLLRLLMGYIRNIGDGPYFYQWQRLVIYPEKDRKIMLLLNYENHMTDEELYRAMKENKYFEF</sequence>
<comment type="caution">
    <text evidence="2">The sequence shown here is derived from an EMBL/GenBank/DDBJ whole genome shotgun (WGS) entry which is preliminary data.</text>
</comment>
<keyword evidence="1" id="KW-0378">Hydrolase</keyword>
<protein>
    <recommendedName>
        <fullName evidence="4">Glycosyl hydrolase family 115</fullName>
    </recommendedName>
</protein>
<gene>
    <name evidence="2" type="ORF">BEH84_01525</name>
</gene>
<dbReference type="Pfam" id="PF15979">
    <property type="entry name" value="Glyco_hydro_115"/>
    <property type="match status" value="1"/>
</dbReference>
<dbReference type="Gene3D" id="3.30.379.10">
    <property type="entry name" value="Chitobiase/beta-hexosaminidase domain 2-like"/>
    <property type="match status" value="1"/>
</dbReference>
<accession>A0A1E3AZY1</accession>
<evidence type="ECO:0000313" key="3">
    <source>
        <dbReference type="Proteomes" id="UP000095003"/>
    </source>
</evidence>
<name>A0A1E3AZY1_9FIRM</name>
<dbReference type="AlphaFoldDB" id="A0A1E3AZY1"/>
<dbReference type="InterPro" id="IPR031924">
    <property type="entry name" value="GH115"/>
</dbReference>
<dbReference type="Proteomes" id="UP000095003">
    <property type="component" value="Unassembled WGS sequence"/>
</dbReference>
<dbReference type="RefSeq" id="WP_069156290.1">
    <property type="nucleotide sequence ID" value="NZ_DAWDRA010000240.1"/>
</dbReference>
<dbReference type="GO" id="GO:0016787">
    <property type="term" value="F:hydrolase activity"/>
    <property type="evidence" value="ECO:0007669"/>
    <property type="project" value="UniProtKB-KW"/>
</dbReference>
<dbReference type="GO" id="GO:0005975">
    <property type="term" value="P:carbohydrate metabolic process"/>
    <property type="evidence" value="ECO:0007669"/>
    <property type="project" value="UniProtKB-ARBA"/>
</dbReference>
<evidence type="ECO:0000256" key="1">
    <source>
        <dbReference type="ARBA" id="ARBA00022801"/>
    </source>
</evidence>
<organism evidence="2 3">
    <name type="scientific">Eisenbergiella tayi</name>
    <dbReference type="NCBI Taxonomy" id="1432052"/>
    <lineage>
        <taxon>Bacteria</taxon>
        <taxon>Bacillati</taxon>
        <taxon>Bacillota</taxon>
        <taxon>Clostridia</taxon>
        <taxon>Lachnospirales</taxon>
        <taxon>Lachnospiraceae</taxon>
        <taxon>Eisenbergiella</taxon>
    </lineage>
</organism>